<dbReference type="RefSeq" id="WP_060917660.1">
    <property type="nucleotide sequence ID" value="NZ_KQ960046.1"/>
</dbReference>
<keyword evidence="3" id="KW-1185">Reference proteome</keyword>
<dbReference type="OrthoDB" id="9802987at2"/>
<proteinExistence type="predicted"/>
<dbReference type="SUPFAM" id="SSF53448">
    <property type="entry name" value="Nucleotide-diphospho-sugar transferases"/>
    <property type="match status" value="1"/>
</dbReference>
<dbReference type="PANTHER" id="PTHR32385">
    <property type="entry name" value="MANNOSYL PHOSPHORYLINOSITOL CERAMIDE SYNTHASE"/>
    <property type="match status" value="1"/>
</dbReference>
<dbReference type="Gene3D" id="3.90.550.20">
    <property type="match status" value="1"/>
</dbReference>
<evidence type="ECO:0000313" key="2">
    <source>
        <dbReference type="EMBL" id="KXB67949.1"/>
    </source>
</evidence>
<dbReference type="InterPro" id="IPR051706">
    <property type="entry name" value="Glycosyltransferase_domain"/>
</dbReference>
<dbReference type="GO" id="GO:0051999">
    <property type="term" value="P:mannosyl-inositol phosphorylceramide biosynthetic process"/>
    <property type="evidence" value="ECO:0007669"/>
    <property type="project" value="TreeGrafter"/>
</dbReference>
<dbReference type="STRING" id="157687.HMPREF3180_00813"/>
<dbReference type="Proteomes" id="UP000070483">
    <property type="component" value="Unassembled WGS sequence"/>
</dbReference>
<dbReference type="EMBL" id="LSDD01000056">
    <property type="protein sequence ID" value="KXB67949.1"/>
    <property type="molecule type" value="Genomic_DNA"/>
</dbReference>
<gene>
    <name evidence="2" type="ORF">HMPREF3180_00813</name>
</gene>
<organism evidence="2 3">
    <name type="scientific">Leptotrichia wadei</name>
    <dbReference type="NCBI Taxonomy" id="157687"/>
    <lineage>
        <taxon>Bacteria</taxon>
        <taxon>Fusobacteriati</taxon>
        <taxon>Fusobacteriota</taxon>
        <taxon>Fusobacteriia</taxon>
        <taxon>Fusobacteriales</taxon>
        <taxon>Leptotrichiaceae</taxon>
        <taxon>Leptotrichia</taxon>
    </lineage>
</organism>
<reference evidence="3" key="1">
    <citation type="submission" date="2016-01" db="EMBL/GenBank/DDBJ databases">
        <authorList>
            <person name="Mitreva M."/>
            <person name="Pepin K.H."/>
            <person name="Mihindukulasuriya K.A."/>
            <person name="Fulton R."/>
            <person name="Fronick C."/>
            <person name="O'Laughlin M."/>
            <person name="Miner T."/>
            <person name="Herter B."/>
            <person name="Rosa B.A."/>
            <person name="Cordes M."/>
            <person name="Tomlinson C."/>
            <person name="Wollam A."/>
            <person name="Palsikar V.B."/>
            <person name="Mardis E.R."/>
            <person name="Wilson R.K."/>
        </authorList>
    </citation>
    <scope>NUCLEOTIDE SEQUENCE [LARGE SCALE GENOMIC DNA]</scope>
    <source>
        <strain evidence="3">KA00185</strain>
    </source>
</reference>
<dbReference type="AlphaFoldDB" id="A0A134AJY1"/>
<keyword evidence="1" id="KW-0808">Transferase</keyword>
<protein>
    <recommendedName>
        <fullName evidence="4">Glycosyltransferase</fullName>
    </recommendedName>
</protein>
<name>A0A134AJY1_9FUSO</name>
<dbReference type="InterPro" id="IPR007577">
    <property type="entry name" value="GlycoTrfase_DXD_sugar-bd_CS"/>
</dbReference>
<comment type="caution">
    <text evidence="2">The sequence shown here is derived from an EMBL/GenBank/DDBJ whole genome shotgun (WGS) entry which is preliminary data.</text>
</comment>
<dbReference type="GO" id="GO:0016020">
    <property type="term" value="C:membrane"/>
    <property type="evidence" value="ECO:0007669"/>
    <property type="project" value="GOC"/>
</dbReference>
<sequence length="262" mass="32170">MIEKKIYYVWVGNAKKPDIFYKCLESWKKNLPDFEIIEINEKNFDMETHLAKNRFFRECYERRLWAYVSDYMRVHFMYENSGIYVDTDMEIIKDLTLILEKKDSFFKNPKNEKLKKMDFFIGYEDEKHISVGIFGTTKHNEVLKDIKDFYENDIWEKPIWTIPKIFTYVFEKKYNLSEKRENLLEDGKIVIFPKEYFYPYGFHEKYKDDCIKPETYGIHWWNDSWSSLKARLFLEAKHLSGVKKLMKRARIIARYYLKEKRK</sequence>
<evidence type="ECO:0000313" key="3">
    <source>
        <dbReference type="Proteomes" id="UP000070483"/>
    </source>
</evidence>
<evidence type="ECO:0008006" key="4">
    <source>
        <dbReference type="Google" id="ProtNLM"/>
    </source>
</evidence>
<accession>A0A134AJY1</accession>
<dbReference type="GO" id="GO:0000030">
    <property type="term" value="F:mannosyltransferase activity"/>
    <property type="evidence" value="ECO:0007669"/>
    <property type="project" value="TreeGrafter"/>
</dbReference>
<dbReference type="PATRIC" id="fig|157687.3.peg.810"/>
<dbReference type="PANTHER" id="PTHR32385:SF15">
    <property type="entry name" value="INOSITOL PHOSPHOCERAMIDE MANNOSYLTRANSFERASE 1"/>
    <property type="match status" value="1"/>
</dbReference>
<dbReference type="Pfam" id="PF04488">
    <property type="entry name" value="Gly_transf_sug"/>
    <property type="match status" value="1"/>
</dbReference>
<evidence type="ECO:0000256" key="1">
    <source>
        <dbReference type="ARBA" id="ARBA00022679"/>
    </source>
</evidence>
<dbReference type="InterPro" id="IPR029044">
    <property type="entry name" value="Nucleotide-diphossugar_trans"/>
</dbReference>